<evidence type="ECO:0000256" key="3">
    <source>
        <dbReference type="ARBA" id="ARBA00011991"/>
    </source>
</evidence>
<name>A0A379Z4H3_9GAMM</name>
<dbReference type="InterPro" id="IPR036087">
    <property type="entry name" value="Nict_dMeBzImd_PRibTrfase_sf"/>
</dbReference>
<evidence type="ECO:0000256" key="10">
    <source>
        <dbReference type="HAMAP-Rule" id="MF_00230"/>
    </source>
</evidence>
<keyword evidence="7 10" id="KW-0808">Transferase</keyword>
<feature type="active site" description="Proton acceptor" evidence="10">
    <location>
        <position position="313"/>
    </location>
</feature>
<keyword evidence="12" id="KW-1185">Reference proteome</keyword>
<dbReference type="InterPro" id="IPR017846">
    <property type="entry name" value="Nict_dMeBzImd_PRibTrfase_bact"/>
</dbReference>
<comment type="catalytic activity">
    <reaction evidence="9 10">
        <text>5,6-dimethylbenzimidazole + nicotinate beta-D-ribonucleotide = alpha-ribazole 5'-phosphate + nicotinate + H(+)</text>
        <dbReference type="Rhea" id="RHEA:11196"/>
        <dbReference type="ChEBI" id="CHEBI:15378"/>
        <dbReference type="ChEBI" id="CHEBI:15890"/>
        <dbReference type="ChEBI" id="CHEBI:32544"/>
        <dbReference type="ChEBI" id="CHEBI:57502"/>
        <dbReference type="ChEBI" id="CHEBI:57918"/>
        <dbReference type="EC" id="2.4.2.21"/>
    </reaction>
</comment>
<dbReference type="SUPFAM" id="SSF52733">
    <property type="entry name" value="Nicotinate mononucleotide:5,6-dimethylbenzimidazole phosphoribosyltransferase (CobT)"/>
    <property type="match status" value="1"/>
</dbReference>
<dbReference type="GO" id="GO:0009236">
    <property type="term" value="P:cobalamin biosynthetic process"/>
    <property type="evidence" value="ECO:0007669"/>
    <property type="project" value="UniProtKB-UniRule"/>
</dbReference>
<dbReference type="InterPro" id="IPR003200">
    <property type="entry name" value="Nict_dMeBzImd_PRibTrfase"/>
</dbReference>
<dbReference type="NCBIfam" id="NF000996">
    <property type="entry name" value="PRK00105.1"/>
    <property type="match status" value="1"/>
</dbReference>
<comment type="similarity">
    <text evidence="2 10">Belongs to the CobT family.</text>
</comment>
<dbReference type="AlphaFoldDB" id="A0A379Z4H3"/>
<evidence type="ECO:0000256" key="6">
    <source>
        <dbReference type="ARBA" id="ARBA00022676"/>
    </source>
</evidence>
<dbReference type="Pfam" id="PF02277">
    <property type="entry name" value="DBI_PRT"/>
    <property type="match status" value="1"/>
</dbReference>
<evidence type="ECO:0000313" key="12">
    <source>
        <dbReference type="Proteomes" id="UP000254069"/>
    </source>
</evidence>
<dbReference type="PANTHER" id="PTHR43463:SF1">
    <property type="entry name" value="NICOTINATE-NUCLEOTIDE--DIMETHYLBENZIMIDAZOLE PHOSPHORIBOSYLTRANSFERASE"/>
    <property type="match status" value="1"/>
</dbReference>
<comment type="pathway">
    <text evidence="1 10">Nucleoside biosynthesis; alpha-ribazole biosynthesis; alpha-ribazole from 5,6-dimethylbenzimidazole: step 1/2.</text>
</comment>
<reference evidence="11 12" key="1">
    <citation type="submission" date="2018-06" db="EMBL/GenBank/DDBJ databases">
        <authorList>
            <consortium name="Pathogen Informatics"/>
            <person name="Doyle S."/>
        </authorList>
    </citation>
    <scope>NUCLEOTIDE SEQUENCE [LARGE SCALE GENOMIC DNA]</scope>
    <source>
        <strain evidence="11 12">NCTC10738</strain>
    </source>
</reference>
<dbReference type="GO" id="GO:0008939">
    <property type="term" value="F:nicotinate-nucleotide-dimethylbenzimidazole phosphoribosyltransferase activity"/>
    <property type="evidence" value="ECO:0007669"/>
    <property type="project" value="UniProtKB-UniRule"/>
</dbReference>
<evidence type="ECO:0000313" key="11">
    <source>
        <dbReference type="EMBL" id="SUI54448.1"/>
    </source>
</evidence>
<evidence type="ECO:0000256" key="1">
    <source>
        <dbReference type="ARBA" id="ARBA00005049"/>
    </source>
</evidence>
<dbReference type="CDD" id="cd02439">
    <property type="entry name" value="DMB-PRT_CobT"/>
    <property type="match status" value="1"/>
</dbReference>
<protein>
    <recommendedName>
        <fullName evidence="4 10">Nicotinate-nucleotide--dimethylbenzimidazole phosphoribosyltransferase</fullName>
        <shortName evidence="10">NN:DBI PRT</shortName>
        <ecNumber evidence="3 10">2.4.2.21</ecNumber>
    </recommendedName>
    <alternativeName>
        <fullName evidence="8 10">N(1)-alpha-phosphoribosyltransferase</fullName>
    </alternativeName>
</protein>
<dbReference type="Gene3D" id="1.10.1610.10">
    <property type="match status" value="1"/>
</dbReference>
<evidence type="ECO:0000256" key="2">
    <source>
        <dbReference type="ARBA" id="ARBA00007110"/>
    </source>
</evidence>
<dbReference type="PANTHER" id="PTHR43463">
    <property type="entry name" value="NICOTINATE-NUCLEOTIDE--DIMETHYLBENZIMIDAZOLE PHOSPHORIBOSYLTRANSFERASE"/>
    <property type="match status" value="1"/>
</dbReference>
<dbReference type="NCBIfam" id="TIGR03160">
    <property type="entry name" value="cobT_DBIPRT"/>
    <property type="match status" value="1"/>
</dbReference>
<evidence type="ECO:0000256" key="9">
    <source>
        <dbReference type="ARBA" id="ARBA00047340"/>
    </source>
</evidence>
<dbReference type="EC" id="2.4.2.21" evidence="3 10"/>
<dbReference type="Gene3D" id="3.40.50.10210">
    <property type="match status" value="1"/>
</dbReference>
<evidence type="ECO:0000256" key="5">
    <source>
        <dbReference type="ARBA" id="ARBA00022573"/>
    </source>
</evidence>
<dbReference type="FunFam" id="3.40.50.10210:FF:000001">
    <property type="entry name" value="Nicotinate-nucleotide--dimethylbenzimidazole phosphoribosyltransferase"/>
    <property type="match status" value="1"/>
</dbReference>
<sequence>MYQVAAINHALDDAIQARIDNKTKPLGAFGELEALALQLGRIQLGSATDELVIRRPVMLVFAADHGIAAAGVSIAPSEVTTQMVLNFVAGGAAINVFCRQTGFELEVIDCGILSPLGIPEVTEQRLGAGTGPIHKRAAMTLGAVHQGFAMARTLVKRHIDAGSNLLALGEMGIGNTSSAAAVMAALTGLPVSECVGRGTGIDAATLKRKCLLIEQALLLHHCELTEPLSILACLGGFEIVQMTGAMLAAAEFGVPVLVDGFIASTAALAAVRLAPGVRDYLIFAHESEERGHKLLLEAMSAKPLLRLGLRLGEGSGAALALPLVQAAANFYNQMASFGEAGVDKVVEPATQEVF</sequence>
<keyword evidence="6 10" id="KW-0328">Glycosyltransferase</keyword>
<evidence type="ECO:0000256" key="4">
    <source>
        <dbReference type="ARBA" id="ARBA00015486"/>
    </source>
</evidence>
<evidence type="ECO:0000256" key="7">
    <source>
        <dbReference type="ARBA" id="ARBA00022679"/>
    </source>
</evidence>
<dbReference type="EMBL" id="UGYO01000001">
    <property type="protein sequence ID" value="SUI54448.1"/>
    <property type="molecule type" value="Genomic_DNA"/>
</dbReference>
<accession>A0A379Z4H3</accession>
<dbReference type="RefSeq" id="WP_115389257.1">
    <property type="nucleotide sequence ID" value="NZ_JADZHC010000023.1"/>
</dbReference>
<comment type="function">
    <text evidence="10">Catalyzes the synthesis of alpha-ribazole-5'-phosphate from nicotinate mononucleotide (NAMN) and 5,6-dimethylbenzimidazole (DMB).</text>
</comment>
<organism evidence="11 12">
    <name type="scientific">Shewanella algae</name>
    <dbReference type="NCBI Taxonomy" id="38313"/>
    <lineage>
        <taxon>Bacteria</taxon>
        <taxon>Pseudomonadati</taxon>
        <taxon>Pseudomonadota</taxon>
        <taxon>Gammaproteobacteria</taxon>
        <taxon>Alteromonadales</taxon>
        <taxon>Shewanellaceae</taxon>
        <taxon>Shewanella</taxon>
    </lineage>
</organism>
<proteinExistence type="inferred from homology"/>
<dbReference type="InterPro" id="IPR023195">
    <property type="entry name" value="Nict_dMeBzImd_PRibTrfase_N"/>
</dbReference>
<gene>
    <name evidence="10 11" type="primary">cobT</name>
    <name evidence="11" type="ORF">NCTC10738_00885</name>
</gene>
<evidence type="ECO:0000256" key="8">
    <source>
        <dbReference type="ARBA" id="ARBA00030686"/>
    </source>
</evidence>
<dbReference type="UniPathway" id="UPA00061">
    <property type="reaction ID" value="UER00516"/>
</dbReference>
<keyword evidence="5 10" id="KW-0169">Cobalamin biosynthesis</keyword>
<dbReference type="HAMAP" id="MF_00230">
    <property type="entry name" value="CobT"/>
    <property type="match status" value="1"/>
</dbReference>
<dbReference type="Proteomes" id="UP000254069">
    <property type="component" value="Unassembled WGS sequence"/>
</dbReference>